<accession>A0A3B0R7Q7</accession>
<dbReference type="InterPro" id="IPR035439">
    <property type="entry name" value="UPF0145_dom_sf"/>
</dbReference>
<gene>
    <name evidence="1" type="ORF">MNBD_ALPHA08-134</name>
</gene>
<organism evidence="1">
    <name type="scientific">hydrothermal vent metagenome</name>
    <dbReference type="NCBI Taxonomy" id="652676"/>
    <lineage>
        <taxon>unclassified sequences</taxon>
        <taxon>metagenomes</taxon>
        <taxon>ecological metagenomes</taxon>
    </lineage>
</organism>
<dbReference type="EMBL" id="UOEC01000030">
    <property type="protein sequence ID" value="VAV87517.1"/>
    <property type="molecule type" value="Genomic_DNA"/>
</dbReference>
<reference evidence="1" key="1">
    <citation type="submission" date="2018-06" db="EMBL/GenBank/DDBJ databases">
        <authorList>
            <person name="Zhirakovskaya E."/>
        </authorList>
    </citation>
    <scope>NUCLEOTIDE SEQUENCE</scope>
</reference>
<dbReference type="Gene3D" id="3.30.110.70">
    <property type="entry name" value="Hypothetical protein apc22750. Chain B"/>
    <property type="match status" value="1"/>
</dbReference>
<dbReference type="InterPro" id="IPR002765">
    <property type="entry name" value="UPF0145_YbjQ-like"/>
</dbReference>
<proteinExistence type="predicted"/>
<name>A0A3B0R7Q7_9ZZZZ</name>
<dbReference type="SUPFAM" id="SSF117782">
    <property type="entry name" value="YbjQ-like"/>
    <property type="match status" value="1"/>
</dbReference>
<evidence type="ECO:0000313" key="1">
    <source>
        <dbReference type="EMBL" id="VAV87517.1"/>
    </source>
</evidence>
<protein>
    <submittedName>
        <fullName evidence="1">Uncharacterized protein</fullName>
    </submittedName>
</protein>
<dbReference type="AlphaFoldDB" id="A0A3B0R7Q7"/>
<dbReference type="Pfam" id="PF01906">
    <property type="entry name" value="YbjQ_1"/>
    <property type="match status" value="1"/>
</dbReference>
<dbReference type="PANTHER" id="PTHR34068">
    <property type="entry name" value="UPF0145 PROTEIN YBJQ"/>
    <property type="match status" value="1"/>
</dbReference>
<sequence length="142" mass="15413">MIVTTTNTLGDQDIVETLGMVRASTTWRRRIMKTYQGGIRSVEQNGMLDFDSALEEIKQQAMTEMMKSATEAGATAIIGVNEQITEITAGVFMVTVMGTAVRCQPKQQAVNGFTSANDNVEDLFHLYERPAVAAAGGSAYCH</sequence>